<organism evidence="3 7">
    <name type="scientific">Didymodactylos carnosus</name>
    <dbReference type="NCBI Taxonomy" id="1234261"/>
    <lineage>
        <taxon>Eukaryota</taxon>
        <taxon>Metazoa</taxon>
        <taxon>Spiralia</taxon>
        <taxon>Gnathifera</taxon>
        <taxon>Rotifera</taxon>
        <taxon>Eurotatoria</taxon>
        <taxon>Bdelloidea</taxon>
        <taxon>Philodinida</taxon>
        <taxon>Philodinidae</taxon>
        <taxon>Didymodactylos</taxon>
    </lineage>
</organism>
<evidence type="ECO:0000256" key="1">
    <source>
        <dbReference type="ARBA" id="ARBA00022737"/>
    </source>
</evidence>
<protein>
    <recommendedName>
        <fullName evidence="8">Phosphatidylinositol-4-phosphate 5-kinase</fullName>
    </recommendedName>
</protein>
<dbReference type="SMART" id="SM00698">
    <property type="entry name" value="MORN"/>
    <property type="match status" value="3"/>
</dbReference>
<evidence type="ECO:0000313" key="7">
    <source>
        <dbReference type="Proteomes" id="UP000663829"/>
    </source>
</evidence>
<dbReference type="AlphaFoldDB" id="A0A814B688"/>
<gene>
    <name evidence="3" type="ORF">GPM918_LOCUS9731</name>
    <name evidence="4" type="ORF">OVA965_LOCUS33901</name>
    <name evidence="5" type="ORF">SRO942_LOCUS9732</name>
    <name evidence="6" type="ORF">TMI583_LOCUS34804</name>
</gene>
<evidence type="ECO:0000313" key="6">
    <source>
        <dbReference type="EMBL" id="CAF4226094.1"/>
    </source>
</evidence>
<dbReference type="PANTHER" id="PTHR23084">
    <property type="entry name" value="PHOSPHATIDYLINOSITOL-4-PHOSPHATE 5-KINASE RELATED"/>
    <property type="match status" value="1"/>
</dbReference>
<keyword evidence="7" id="KW-1185">Reference proteome</keyword>
<proteinExistence type="predicted"/>
<evidence type="ECO:0000313" key="3">
    <source>
        <dbReference type="EMBL" id="CAF0922453.1"/>
    </source>
</evidence>
<dbReference type="Proteomes" id="UP000681722">
    <property type="component" value="Unassembled WGS sequence"/>
</dbReference>
<dbReference type="Proteomes" id="UP000663829">
    <property type="component" value="Unassembled WGS sequence"/>
</dbReference>
<reference evidence="3" key="1">
    <citation type="submission" date="2021-02" db="EMBL/GenBank/DDBJ databases">
        <authorList>
            <person name="Nowell W R."/>
        </authorList>
    </citation>
    <scope>NUCLEOTIDE SEQUENCE</scope>
</reference>
<dbReference type="SUPFAM" id="SSF82185">
    <property type="entry name" value="Histone H3 K4-specific methyltransferase SET7/9 N-terminal domain"/>
    <property type="match status" value="1"/>
</dbReference>
<dbReference type="OrthoDB" id="423343at2759"/>
<dbReference type="Pfam" id="PF02493">
    <property type="entry name" value="MORN"/>
    <property type="match status" value="3"/>
</dbReference>
<evidence type="ECO:0000313" key="5">
    <source>
        <dbReference type="EMBL" id="CAF3701587.1"/>
    </source>
</evidence>
<dbReference type="Gene3D" id="2.20.110.10">
    <property type="entry name" value="Histone H3 K4-specific methyltransferase SET7/9 N-terminal domain"/>
    <property type="match status" value="1"/>
</dbReference>
<accession>A0A814B688</accession>
<dbReference type="EMBL" id="CAJOBA010049655">
    <property type="protein sequence ID" value="CAF4226094.1"/>
    <property type="molecule type" value="Genomic_DNA"/>
</dbReference>
<dbReference type="EMBL" id="CAJNOQ010001837">
    <property type="protein sequence ID" value="CAF0922453.1"/>
    <property type="molecule type" value="Genomic_DNA"/>
</dbReference>
<sequence length="113" mass="13059">MIVTPEKQINTIDYNGSKYIGEVNENGKSDGQGSEWRSDGNHYEGQFKPANYGGHDVYYYALGKEQIKYDGEFRNGERNEHGIEYYSNGDRYDGNWINNSREGQSTHTFKSRE</sequence>
<dbReference type="InterPro" id="IPR003409">
    <property type="entry name" value="MORN"/>
</dbReference>
<evidence type="ECO:0000256" key="2">
    <source>
        <dbReference type="SAM" id="MobiDB-lite"/>
    </source>
</evidence>
<feature type="region of interest" description="Disordered" evidence="2">
    <location>
        <begin position="21"/>
        <end position="47"/>
    </location>
</feature>
<keyword evidence="1" id="KW-0677">Repeat</keyword>
<dbReference type="EMBL" id="CAJNOK010027880">
    <property type="protein sequence ID" value="CAF1427274.1"/>
    <property type="molecule type" value="Genomic_DNA"/>
</dbReference>
<dbReference type="EMBL" id="CAJOBC010001837">
    <property type="protein sequence ID" value="CAF3701587.1"/>
    <property type="molecule type" value="Genomic_DNA"/>
</dbReference>
<dbReference type="Proteomes" id="UP000677228">
    <property type="component" value="Unassembled WGS sequence"/>
</dbReference>
<evidence type="ECO:0000313" key="4">
    <source>
        <dbReference type="EMBL" id="CAF1427274.1"/>
    </source>
</evidence>
<name>A0A814B688_9BILA</name>
<dbReference type="PANTHER" id="PTHR23084:SF263">
    <property type="entry name" value="MORN REPEAT-CONTAINING PROTEIN 1"/>
    <property type="match status" value="1"/>
</dbReference>
<evidence type="ECO:0008006" key="8">
    <source>
        <dbReference type="Google" id="ProtNLM"/>
    </source>
</evidence>
<comment type="caution">
    <text evidence="3">The sequence shown here is derived from an EMBL/GenBank/DDBJ whole genome shotgun (WGS) entry which is preliminary data.</text>
</comment>
<dbReference type="Proteomes" id="UP000682733">
    <property type="component" value="Unassembled WGS sequence"/>
</dbReference>